<sequence>MARKSKLLISVLICILFLLGCSTQSSELAKENSQLKTEIQSLQQQVDTANNKVKQQEELYNLRNNLDNNLHLILTSLIRGDYTTAEKYLDSSMRIENHKLITKLSSGNFEFIIPDRMMNLRQRAYSRNGNTYNAIYEIYDAGYTSGNKYDDRIYTLNVTYSLINGTWKLNSLMIDE</sequence>
<name>A0A0J1FVB8_9FIRM</name>
<accession>A0A0J1FVB8</accession>
<evidence type="ECO:0008006" key="5">
    <source>
        <dbReference type="Google" id="ProtNLM"/>
    </source>
</evidence>
<gene>
    <name evidence="3" type="ORF">DEAC_c04590</name>
</gene>
<feature type="chain" id="PRO_5005251164" description="DUF4829 domain-containing protein" evidence="2">
    <location>
        <begin position="30"/>
        <end position="176"/>
    </location>
</feature>
<feature type="signal peptide" evidence="2">
    <location>
        <begin position="1"/>
        <end position="29"/>
    </location>
</feature>
<evidence type="ECO:0000256" key="2">
    <source>
        <dbReference type="SAM" id="SignalP"/>
    </source>
</evidence>
<dbReference type="EMBL" id="LDZY01000002">
    <property type="protein sequence ID" value="KLU67247.1"/>
    <property type="molecule type" value="Genomic_DNA"/>
</dbReference>
<protein>
    <recommendedName>
        <fullName evidence="5">DUF4829 domain-containing protein</fullName>
    </recommendedName>
</protein>
<dbReference type="PATRIC" id="fig|476652.3.peg.463"/>
<evidence type="ECO:0000256" key="1">
    <source>
        <dbReference type="SAM" id="Coils"/>
    </source>
</evidence>
<evidence type="ECO:0000313" key="3">
    <source>
        <dbReference type="EMBL" id="KLU67247.1"/>
    </source>
</evidence>
<reference evidence="3 4" key="1">
    <citation type="submission" date="2015-06" db="EMBL/GenBank/DDBJ databases">
        <title>Draft genome of the moderately acidophilic sulfate reducer Candidatus Desulfosporosinus acididurans strain M1.</title>
        <authorList>
            <person name="Poehlein A."/>
            <person name="Petzsch P."/>
            <person name="Johnson B.D."/>
            <person name="Schloemann M."/>
            <person name="Daniel R."/>
            <person name="Muehling M."/>
        </authorList>
    </citation>
    <scope>NUCLEOTIDE SEQUENCE [LARGE SCALE GENOMIC DNA]</scope>
    <source>
        <strain evidence="3 4">M1</strain>
    </source>
</reference>
<dbReference type="AlphaFoldDB" id="A0A0J1FVB8"/>
<comment type="caution">
    <text evidence="3">The sequence shown here is derived from an EMBL/GenBank/DDBJ whole genome shotgun (WGS) entry which is preliminary data.</text>
</comment>
<dbReference type="PROSITE" id="PS51257">
    <property type="entry name" value="PROKAR_LIPOPROTEIN"/>
    <property type="match status" value="1"/>
</dbReference>
<keyword evidence="4" id="KW-1185">Reference proteome</keyword>
<keyword evidence="1" id="KW-0175">Coiled coil</keyword>
<dbReference type="RefSeq" id="WP_047808414.1">
    <property type="nucleotide sequence ID" value="NZ_LDZY01000002.1"/>
</dbReference>
<feature type="coiled-coil region" evidence="1">
    <location>
        <begin position="25"/>
        <end position="59"/>
    </location>
</feature>
<evidence type="ECO:0000313" key="4">
    <source>
        <dbReference type="Proteomes" id="UP000036356"/>
    </source>
</evidence>
<organism evidence="3 4">
    <name type="scientific">Desulfosporosinus acididurans</name>
    <dbReference type="NCBI Taxonomy" id="476652"/>
    <lineage>
        <taxon>Bacteria</taxon>
        <taxon>Bacillati</taxon>
        <taxon>Bacillota</taxon>
        <taxon>Clostridia</taxon>
        <taxon>Eubacteriales</taxon>
        <taxon>Desulfitobacteriaceae</taxon>
        <taxon>Desulfosporosinus</taxon>
    </lineage>
</organism>
<proteinExistence type="predicted"/>
<dbReference type="Proteomes" id="UP000036356">
    <property type="component" value="Unassembled WGS sequence"/>
</dbReference>
<keyword evidence="2" id="KW-0732">Signal</keyword>